<organism evidence="2 3">
    <name type="scientific">Janibacter melonis</name>
    <dbReference type="NCBI Taxonomy" id="262209"/>
    <lineage>
        <taxon>Bacteria</taxon>
        <taxon>Bacillati</taxon>
        <taxon>Actinomycetota</taxon>
        <taxon>Actinomycetes</taxon>
        <taxon>Micrococcales</taxon>
        <taxon>Intrasporangiaceae</taxon>
        <taxon>Janibacter</taxon>
    </lineage>
</organism>
<dbReference type="InterPro" id="IPR001753">
    <property type="entry name" value="Enoyl-CoA_hydra/iso"/>
</dbReference>
<dbReference type="AlphaFoldDB" id="A0A5P8FP42"/>
<evidence type="ECO:0000313" key="3">
    <source>
        <dbReference type="Proteomes" id="UP000271708"/>
    </source>
</evidence>
<dbReference type="GO" id="GO:0016853">
    <property type="term" value="F:isomerase activity"/>
    <property type="evidence" value="ECO:0007669"/>
    <property type="project" value="UniProtKB-KW"/>
</dbReference>
<dbReference type="Pfam" id="PF00378">
    <property type="entry name" value="ECH_1"/>
    <property type="match status" value="1"/>
</dbReference>
<feature type="region of interest" description="Disordered" evidence="1">
    <location>
        <begin position="1"/>
        <end position="27"/>
    </location>
</feature>
<feature type="compositionally biased region" description="Basic and acidic residues" evidence="1">
    <location>
        <begin position="1"/>
        <end position="12"/>
    </location>
</feature>
<gene>
    <name evidence="2" type="ORF">EEW87_013660</name>
</gene>
<dbReference type="InterPro" id="IPR029045">
    <property type="entry name" value="ClpP/crotonase-like_dom_sf"/>
</dbReference>
<dbReference type="Gene3D" id="3.90.226.10">
    <property type="entry name" value="2-enoyl-CoA Hydratase, Chain A, domain 1"/>
    <property type="match status" value="1"/>
</dbReference>
<dbReference type="EMBL" id="CP044548">
    <property type="protein sequence ID" value="QFQ31118.2"/>
    <property type="molecule type" value="Genomic_DNA"/>
</dbReference>
<dbReference type="KEGG" id="jme:EEW87_013660"/>
<dbReference type="CDD" id="cd06558">
    <property type="entry name" value="crotonase-like"/>
    <property type="match status" value="1"/>
</dbReference>
<evidence type="ECO:0000313" key="2">
    <source>
        <dbReference type="EMBL" id="QFQ31118.2"/>
    </source>
</evidence>
<sequence length="282" mass="29968">MGERPERDERHRAAAGRGGARAEDPRRRARRALLTRLSDVSDNRAYVTYSASDGVAHIELARPEFGNTLDLTMTHQLRDAVQRALRSHTVDVLELTSTGGDFCVGTDTEAARQADDPTTQVFEQAAALDEMFGILNASTKPVIAGVQGLAAGSGLGIALAADICLCTPDATFRVAPHGGLGAPDPGLAWQLPRAIGQQRALSFALGRRTIDATTAESWGVVTVVEGDLPAAVDGIARSLTGEGLWANGETRRLLRASWDTDRTSLAQSEAATMVRAMLRAKV</sequence>
<keyword evidence="2" id="KW-0413">Isomerase</keyword>
<proteinExistence type="predicted"/>
<dbReference type="PANTHER" id="PTHR43459">
    <property type="entry name" value="ENOYL-COA HYDRATASE"/>
    <property type="match status" value="1"/>
</dbReference>
<evidence type="ECO:0000256" key="1">
    <source>
        <dbReference type="SAM" id="MobiDB-lite"/>
    </source>
</evidence>
<protein>
    <submittedName>
        <fullName evidence="2">Enoyl-CoA hydratase/isomerase family protein</fullName>
    </submittedName>
</protein>
<reference evidence="2 3" key="1">
    <citation type="submission" date="2019-09" db="EMBL/GenBank/DDBJ databases">
        <title>Complete Genome Sequence of Janibacter melonis M714 with both human health impact and industrial applications.</title>
        <authorList>
            <person name="Jin M."/>
            <person name="Zhao Q.R."/>
        </authorList>
    </citation>
    <scope>NUCLEOTIDE SEQUENCE [LARGE SCALE GENOMIC DNA]</scope>
    <source>
        <strain evidence="2 3">M714</strain>
    </source>
</reference>
<dbReference type="PANTHER" id="PTHR43459:SF1">
    <property type="entry name" value="EG:BACN32G11.4 PROTEIN"/>
    <property type="match status" value="1"/>
</dbReference>
<name>A0A5P8FP42_9MICO</name>
<dbReference type="SUPFAM" id="SSF52096">
    <property type="entry name" value="ClpP/crotonase"/>
    <property type="match status" value="1"/>
</dbReference>
<dbReference type="Proteomes" id="UP000271708">
    <property type="component" value="Chromosome"/>
</dbReference>
<accession>A0A5P8FP42</accession>